<dbReference type="Proteomes" id="UP000001880">
    <property type="component" value="Chromosome"/>
</dbReference>
<evidence type="ECO:0000256" key="1">
    <source>
        <dbReference type="SAM" id="SignalP"/>
    </source>
</evidence>
<dbReference type="HOGENOM" id="CLU_844036_0_0_7"/>
<keyword evidence="3" id="KW-1185">Reference proteome</keyword>
<dbReference type="EMBL" id="CP001804">
    <property type="protein sequence ID" value="ACY15188.1"/>
    <property type="molecule type" value="Genomic_DNA"/>
</dbReference>
<protein>
    <submittedName>
        <fullName evidence="2">Uncharacterized protein</fullName>
    </submittedName>
</protein>
<dbReference type="AlphaFoldDB" id="D0LM10"/>
<gene>
    <name evidence="2" type="ordered locus">Hoch_2657</name>
</gene>
<dbReference type="KEGG" id="hoh:Hoch_2657"/>
<reference evidence="2 3" key="1">
    <citation type="journal article" date="2010" name="Stand. Genomic Sci.">
        <title>Complete genome sequence of Haliangium ochraceum type strain (SMP-2).</title>
        <authorList>
            <consortium name="US DOE Joint Genome Institute (JGI-PGF)"/>
            <person name="Ivanova N."/>
            <person name="Daum C."/>
            <person name="Lang E."/>
            <person name="Abt B."/>
            <person name="Kopitz M."/>
            <person name="Saunders E."/>
            <person name="Lapidus A."/>
            <person name="Lucas S."/>
            <person name="Glavina Del Rio T."/>
            <person name="Nolan M."/>
            <person name="Tice H."/>
            <person name="Copeland A."/>
            <person name="Cheng J.F."/>
            <person name="Chen F."/>
            <person name="Bruce D."/>
            <person name="Goodwin L."/>
            <person name="Pitluck S."/>
            <person name="Mavromatis K."/>
            <person name="Pati A."/>
            <person name="Mikhailova N."/>
            <person name="Chen A."/>
            <person name="Palaniappan K."/>
            <person name="Land M."/>
            <person name="Hauser L."/>
            <person name="Chang Y.J."/>
            <person name="Jeffries C.D."/>
            <person name="Detter J.C."/>
            <person name="Brettin T."/>
            <person name="Rohde M."/>
            <person name="Goker M."/>
            <person name="Bristow J."/>
            <person name="Markowitz V."/>
            <person name="Eisen J.A."/>
            <person name="Hugenholtz P."/>
            <person name="Kyrpides N.C."/>
            <person name="Klenk H.P."/>
        </authorList>
    </citation>
    <scope>NUCLEOTIDE SEQUENCE [LARGE SCALE GENOMIC DNA]</scope>
    <source>
        <strain evidence="3">DSM 14365 / CIP 107738 / JCM 11303 / AJ 13395 / SMP-2</strain>
    </source>
</reference>
<organism evidence="2 3">
    <name type="scientific">Haliangium ochraceum (strain DSM 14365 / JCM 11303 / SMP-2)</name>
    <dbReference type="NCBI Taxonomy" id="502025"/>
    <lineage>
        <taxon>Bacteria</taxon>
        <taxon>Pseudomonadati</taxon>
        <taxon>Myxococcota</taxon>
        <taxon>Polyangia</taxon>
        <taxon>Haliangiales</taxon>
        <taxon>Kofleriaceae</taxon>
        <taxon>Haliangium</taxon>
    </lineage>
</organism>
<feature type="chain" id="PRO_5003010248" evidence="1">
    <location>
        <begin position="35"/>
        <end position="328"/>
    </location>
</feature>
<evidence type="ECO:0000313" key="2">
    <source>
        <dbReference type="EMBL" id="ACY15188.1"/>
    </source>
</evidence>
<name>D0LM10_HALO1</name>
<accession>D0LM10</accession>
<evidence type="ECO:0000313" key="3">
    <source>
        <dbReference type="Proteomes" id="UP000001880"/>
    </source>
</evidence>
<keyword evidence="1" id="KW-0732">Signal</keyword>
<sequence length="328" mass="35556">MRGVRGRAGRKRALRLCLAFSAVLVSTFGSRARAQDVLNTELRRVLVHPERRTEIVSPERIHGYTLIGSQRIVVFPGETVLDIQPSVDFVPPTATVLQVFGERHEWTVILQAVSLPDLVRKKVKLVVAHAPDETPAPESPPEQTLRSAAAVRRTGDSLPVALHAISGRGVIWLTTAQDSDFKRASQTILGARASRRLNARIAAALDLSIAWSDQKLRFTRSGKDHDLRPLWLQAAVQMRARTKGDVAVSAIIGAGARYRMAGELLSVGEVEAINSMAGGVFTSLGVGLQRRMGRSVLGVDVLGEVGSPDEQWSIVVLFHLGCFAQCGG</sequence>
<feature type="signal peptide" evidence="1">
    <location>
        <begin position="1"/>
        <end position="34"/>
    </location>
</feature>
<proteinExistence type="predicted"/>